<proteinExistence type="predicted"/>
<gene>
    <name evidence="1" type="ORF">CCAX7_44380</name>
</gene>
<name>A0A402CX76_9BACT</name>
<evidence type="ECO:0000313" key="1">
    <source>
        <dbReference type="EMBL" id="BDI32387.1"/>
    </source>
</evidence>
<dbReference type="KEGG" id="ccot:CCAX7_44380"/>
<dbReference type="AlphaFoldDB" id="A0A402CX76"/>
<dbReference type="RefSeq" id="WP_125206030.1">
    <property type="nucleotide sequence ID" value="NZ_AP025739.1"/>
</dbReference>
<organism evidence="1 2">
    <name type="scientific">Capsulimonas corticalis</name>
    <dbReference type="NCBI Taxonomy" id="2219043"/>
    <lineage>
        <taxon>Bacteria</taxon>
        <taxon>Bacillati</taxon>
        <taxon>Armatimonadota</taxon>
        <taxon>Armatimonadia</taxon>
        <taxon>Capsulimonadales</taxon>
        <taxon>Capsulimonadaceae</taxon>
        <taxon>Capsulimonas</taxon>
    </lineage>
</organism>
<protein>
    <submittedName>
        <fullName evidence="1">Uncharacterized protein</fullName>
    </submittedName>
</protein>
<sequence>MKNGTQSNKLTLVDKNGEEIPVKASVDDLSVEYIPGESESKHDSSVNNVLNNKVLFVVVSVACATAAVAAGSYAVWLSRRKVAQEALTNVQDLLETCQDRMSQMEQDLNNITQRHSQSTA</sequence>
<dbReference type="Proteomes" id="UP000287394">
    <property type="component" value="Chromosome"/>
</dbReference>
<dbReference type="EMBL" id="AP025739">
    <property type="protein sequence ID" value="BDI32387.1"/>
    <property type="molecule type" value="Genomic_DNA"/>
</dbReference>
<accession>A0A402CX76</accession>
<reference evidence="1 2" key="1">
    <citation type="journal article" date="2019" name="Int. J. Syst. Evol. Microbiol.">
        <title>Capsulimonas corticalis gen. nov., sp. nov., an aerobic capsulated bacterium, of a novel bacterial order, Capsulimonadales ord. nov., of the class Armatimonadia of the phylum Armatimonadetes.</title>
        <authorList>
            <person name="Li J."/>
            <person name="Kudo C."/>
            <person name="Tonouchi A."/>
        </authorList>
    </citation>
    <scope>NUCLEOTIDE SEQUENCE [LARGE SCALE GENOMIC DNA]</scope>
    <source>
        <strain evidence="1 2">AX-7</strain>
    </source>
</reference>
<evidence type="ECO:0000313" key="2">
    <source>
        <dbReference type="Proteomes" id="UP000287394"/>
    </source>
</evidence>
<keyword evidence="2" id="KW-1185">Reference proteome</keyword>